<name>A0A6N7YRT0_9PSEU</name>
<proteinExistence type="predicted"/>
<gene>
    <name evidence="2" type="ORF">GKO32_17405</name>
</gene>
<dbReference type="RefSeq" id="WP_154757937.1">
    <property type="nucleotide sequence ID" value="NZ_WMBA01000025.1"/>
</dbReference>
<dbReference type="EMBL" id="WMBA01000025">
    <property type="protein sequence ID" value="MTD55737.1"/>
    <property type="molecule type" value="Genomic_DNA"/>
</dbReference>
<accession>A0A6N7YRT0</accession>
<organism evidence="2 3">
    <name type="scientific">Amycolatopsis pithecellobii</name>
    <dbReference type="NCBI Taxonomy" id="664692"/>
    <lineage>
        <taxon>Bacteria</taxon>
        <taxon>Bacillati</taxon>
        <taxon>Actinomycetota</taxon>
        <taxon>Actinomycetes</taxon>
        <taxon>Pseudonocardiales</taxon>
        <taxon>Pseudonocardiaceae</taxon>
        <taxon>Amycolatopsis</taxon>
    </lineage>
</organism>
<comment type="caution">
    <text evidence="2">The sequence shown here is derived from an EMBL/GenBank/DDBJ whole genome shotgun (WGS) entry which is preliminary data.</text>
</comment>
<keyword evidence="3" id="KW-1185">Reference proteome</keyword>
<dbReference type="Proteomes" id="UP000440096">
    <property type="component" value="Unassembled WGS sequence"/>
</dbReference>
<sequence>MPTLYHRRAGRDLAEFDALFAAAGWRRVAGQDAQPIVGQDGPAGGPGRRDPEPR</sequence>
<evidence type="ECO:0000256" key="1">
    <source>
        <dbReference type="SAM" id="MobiDB-lite"/>
    </source>
</evidence>
<evidence type="ECO:0000313" key="2">
    <source>
        <dbReference type="EMBL" id="MTD55737.1"/>
    </source>
</evidence>
<dbReference type="AlphaFoldDB" id="A0A6N7YRT0"/>
<evidence type="ECO:0000313" key="3">
    <source>
        <dbReference type="Proteomes" id="UP000440096"/>
    </source>
</evidence>
<feature type="region of interest" description="Disordered" evidence="1">
    <location>
        <begin position="31"/>
        <end position="54"/>
    </location>
</feature>
<reference evidence="2 3" key="1">
    <citation type="submission" date="2019-11" db="EMBL/GenBank/DDBJ databases">
        <title>Draft genome of Amycolatopsis RM579.</title>
        <authorList>
            <person name="Duangmal K."/>
            <person name="Mingma R."/>
        </authorList>
    </citation>
    <scope>NUCLEOTIDE SEQUENCE [LARGE SCALE GENOMIC DNA]</scope>
    <source>
        <strain evidence="2 3">RM579</strain>
    </source>
</reference>
<protein>
    <submittedName>
        <fullName evidence="2">Uncharacterized protein</fullName>
    </submittedName>
</protein>